<evidence type="ECO:0000256" key="3">
    <source>
        <dbReference type="ARBA" id="ARBA00022448"/>
    </source>
</evidence>
<dbReference type="GO" id="GO:0015421">
    <property type="term" value="F:ABC-type oligopeptide transporter activity"/>
    <property type="evidence" value="ECO:0007669"/>
    <property type="project" value="TreeGrafter"/>
</dbReference>
<name>A0A8K1CBI0_PYTOL</name>
<dbReference type="InterPro" id="IPR003439">
    <property type="entry name" value="ABC_transporter-like_ATP-bd"/>
</dbReference>
<dbReference type="Proteomes" id="UP000794436">
    <property type="component" value="Unassembled WGS sequence"/>
</dbReference>
<proteinExistence type="inferred from homology"/>
<comment type="subcellular location">
    <subcellularLocation>
        <location evidence="1">Membrane</location>
        <topology evidence="1">Multi-pass membrane protein</topology>
    </subcellularLocation>
</comment>
<comment type="caution">
    <text evidence="13">The sequence shown here is derived from an EMBL/GenBank/DDBJ whole genome shotgun (WGS) entry which is preliminary data.</text>
</comment>
<feature type="domain" description="ABC transmembrane type-1" evidence="12">
    <location>
        <begin position="89"/>
        <end position="372"/>
    </location>
</feature>
<dbReference type="PANTHER" id="PTHR43394">
    <property type="entry name" value="ATP-DEPENDENT PERMEASE MDL1, MITOCHONDRIAL"/>
    <property type="match status" value="1"/>
</dbReference>
<evidence type="ECO:0000259" key="11">
    <source>
        <dbReference type="PROSITE" id="PS50893"/>
    </source>
</evidence>
<evidence type="ECO:0000259" key="12">
    <source>
        <dbReference type="PROSITE" id="PS50929"/>
    </source>
</evidence>
<dbReference type="CDD" id="cd18577">
    <property type="entry name" value="ABC_6TM_Pgp_ABCB1_D1_like"/>
    <property type="match status" value="1"/>
</dbReference>
<evidence type="ECO:0000256" key="4">
    <source>
        <dbReference type="ARBA" id="ARBA00022692"/>
    </source>
</evidence>
<feature type="transmembrane region" description="Helical" evidence="10">
    <location>
        <begin position="877"/>
        <end position="895"/>
    </location>
</feature>
<evidence type="ECO:0000256" key="10">
    <source>
        <dbReference type="SAM" id="Phobius"/>
    </source>
</evidence>
<feature type="transmembrane region" description="Helical" evidence="10">
    <location>
        <begin position="130"/>
        <end position="151"/>
    </location>
</feature>
<dbReference type="Gene3D" id="1.20.1560.10">
    <property type="entry name" value="ABC transporter type 1, transmembrane domain"/>
    <property type="match status" value="1"/>
</dbReference>
<feature type="transmembrane region" description="Helical" evidence="10">
    <location>
        <begin position="230"/>
        <end position="248"/>
    </location>
</feature>
<evidence type="ECO:0000313" key="14">
    <source>
        <dbReference type="Proteomes" id="UP000794436"/>
    </source>
</evidence>
<feature type="region of interest" description="Disordered" evidence="9">
    <location>
        <begin position="22"/>
        <end position="64"/>
    </location>
</feature>
<sequence>MKDADQRDSGAYHLVETPRASASVRQITGDDDAAKTKKWSASTAAIDMTKPHEGSETDASDKDPAKATRKYGFFELYRFATPFDKVLLFLGVLCSAVNGAMFPLMAIVLGDTMQGFASIPVDRDAVNRAALNYFLIALGLFFTHYFGYVLFHVSAERQMQALRRESLKHMLYLNVAWYDSNDALQLSSRLTGDTVRIKLGMGQKLGEAVGFTSQFVVGVIIGFVRSWDLSLAMTAVMPVVAVSLGWVMKKTREKAEWAQKKYAEAGAIAEETLGSMRTVASLNGQTRAIENFKAKTLETETENIALAKVVSLVMGIFLGNIWLMYAVGLWYGGKKVSDNEAEPGAIFAAFYGTLFGTAALAHISPNATAVSQAAGAAEELFKILDTQSTIDASKDEGVIPESCEGAIEAIDLNFTYPSRPDAPILKNYSVKIEAGQTVAFVGASGGGKSTLISLLERFYDPDSGSLLLDGRDIKTLNLQWLRSQIGLVSQEPVLFATTIFENIATGCGKSVTREEVVAAAKLANAHNFIMSLPEQYDTLVGEKGVSLSGGQKQRVAIARAIVREPKILVLDEATSALDAESERVVQAALNDLMDKTRMTTLVIAHRLSTVRRADKIVVLGDGHIVESGTHDELLKIEGGIYRNMFTLQQLHSHEEDEEIALAGVADIEAADATDIQRSSFVSAKTVISESDVESNEYESKQFGFTQLAHLSKNEKRHFALGVFGSAVIGTIIPVSAVLVGGMMTTMTQDYALFQNTQDRSHLDKIYDDVVVYGILYLVGAALIVSFLWLQTYSFKYMGEKLTKRLRDMNFAALCRQNVGFFDDKKHRTGALTADLATNAAKVAVLSGDSQSRLSQGLFSVCAGIVVSFGWGSWELTLIMLAVYPLLLLGNYLRFIQLQKQDAASDELALPGSLASERLSNIRTVISLGIEKESSDRFEDLLMEPLRKGSMEAHINGLALGYSSSIMIATYALCFWHGGKLVDEGKITFGELIKTFMAIMLSIEGVAGATSYLSDARTAFKAGSNILSLHERSVPIDAFDESGLQPGQVEGKLEFEDVYFRYPTRPDVTVLKNYNLTVEAGQTVAFCGPSGGGKSTVISLIERFYDPVRGSVRLDGRDLRELNLGWLRHQVGLVGQEPTLFIGTIADNIAWGLGSEPSQEEIEAAAKMANAHDFIIQFPDGYQTQVGLKGEQLSGGQKQRIAIARAILKDPPILLLDEATSALDSESEKIVQAALDKVVSLKRRTTLIIAHRLSTIRNADLICVVSGSKIMEKGTHTELLTLDGLYAELVRTSSTSA</sequence>
<dbReference type="Pfam" id="PF00005">
    <property type="entry name" value="ABC_tran"/>
    <property type="match status" value="2"/>
</dbReference>
<dbReference type="PANTHER" id="PTHR43394:SF27">
    <property type="entry name" value="ATP-DEPENDENT TRANSLOCASE ABCB1-LIKE"/>
    <property type="match status" value="1"/>
</dbReference>
<feature type="domain" description="ABC transmembrane type-1" evidence="12">
    <location>
        <begin position="719"/>
        <end position="1017"/>
    </location>
</feature>
<evidence type="ECO:0000256" key="1">
    <source>
        <dbReference type="ARBA" id="ARBA00004141"/>
    </source>
</evidence>
<dbReference type="GO" id="GO:0005743">
    <property type="term" value="C:mitochondrial inner membrane"/>
    <property type="evidence" value="ECO:0007669"/>
    <property type="project" value="TreeGrafter"/>
</dbReference>
<dbReference type="SUPFAM" id="SSF90123">
    <property type="entry name" value="ABC transporter transmembrane region"/>
    <property type="match status" value="2"/>
</dbReference>
<feature type="transmembrane region" description="Helical" evidence="10">
    <location>
        <begin position="86"/>
        <end position="110"/>
    </location>
</feature>
<dbReference type="InterPro" id="IPR036640">
    <property type="entry name" value="ABC1_TM_sf"/>
</dbReference>
<keyword evidence="5" id="KW-0547">Nucleotide-binding</keyword>
<feature type="domain" description="ABC transporter" evidence="11">
    <location>
        <begin position="407"/>
        <end position="646"/>
    </location>
</feature>
<dbReference type="EMBL" id="SPLM01000109">
    <property type="protein sequence ID" value="TMW59958.1"/>
    <property type="molecule type" value="Genomic_DNA"/>
</dbReference>
<feature type="transmembrane region" description="Helical" evidence="10">
    <location>
        <begin position="952"/>
        <end position="972"/>
    </location>
</feature>
<evidence type="ECO:0000256" key="8">
    <source>
        <dbReference type="ARBA" id="ARBA00023136"/>
    </source>
</evidence>
<dbReference type="GO" id="GO:0016887">
    <property type="term" value="F:ATP hydrolysis activity"/>
    <property type="evidence" value="ECO:0007669"/>
    <property type="project" value="InterPro"/>
</dbReference>
<dbReference type="InterPro" id="IPR027417">
    <property type="entry name" value="P-loop_NTPase"/>
</dbReference>
<evidence type="ECO:0000256" key="9">
    <source>
        <dbReference type="SAM" id="MobiDB-lite"/>
    </source>
</evidence>
<keyword evidence="7 10" id="KW-1133">Transmembrane helix</keyword>
<dbReference type="SMART" id="SM00382">
    <property type="entry name" value="AAA"/>
    <property type="match status" value="2"/>
</dbReference>
<protein>
    <submittedName>
        <fullName evidence="13">Uncharacterized protein</fullName>
    </submittedName>
</protein>
<feature type="transmembrane region" description="Helical" evidence="10">
    <location>
        <begin position="853"/>
        <end position="871"/>
    </location>
</feature>
<accession>A0A8K1CBI0</accession>
<keyword evidence="6" id="KW-0067">ATP-binding</keyword>
<feature type="transmembrane region" description="Helical" evidence="10">
    <location>
        <begin position="769"/>
        <end position="789"/>
    </location>
</feature>
<dbReference type="InterPro" id="IPR011527">
    <property type="entry name" value="ABC1_TM_dom"/>
</dbReference>
<dbReference type="Pfam" id="PF00664">
    <property type="entry name" value="ABC_membrane"/>
    <property type="match status" value="2"/>
</dbReference>
<organism evidence="13 14">
    <name type="scientific">Pythium oligandrum</name>
    <name type="common">Mycoparasitic fungus</name>
    <dbReference type="NCBI Taxonomy" id="41045"/>
    <lineage>
        <taxon>Eukaryota</taxon>
        <taxon>Sar</taxon>
        <taxon>Stramenopiles</taxon>
        <taxon>Oomycota</taxon>
        <taxon>Peronosporomycetes</taxon>
        <taxon>Pythiales</taxon>
        <taxon>Pythiaceae</taxon>
        <taxon>Pythium</taxon>
    </lineage>
</organism>
<feature type="transmembrane region" description="Helical" evidence="10">
    <location>
        <begin position="309"/>
        <end position="332"/>
    </location>
</feature>
<dbReference type="OrthoDB" id="153118at2759"/>
<dbReference type="GO" id="GO:0090374">
    <property type="term" value="P:oligopeptide export from mitochondrion"/>
    <property type="evidence" value="ECO:0007669"/>
    <property type="project" value="TreeGrafter"/>
</dbReference>
<keyword evidence="3" id="KW-0813">Transport</keyword>
<dbReference type="InterPro" id="IPR003593">
    <property type="entry name" value="AAA+_ATPase"/>
</dbReference>
<gene>
    <name evidence="13" type="ORF">Poli38472_005027</name>
</gene>
<dbReference type="InterPro" id="IPR017871">
    <property type="entry name" value="ABC_transporter-like_CS"/>
</dbReference>
<dbReference type="Gene3D" id="3.40.50.300">
    <property type="entry name" value="P-loop containing nucleotide triphosphate hydrolases"/>
    <property type="match status" value="2"/>
</dbReference>
<evidence type="ECO:0000313" key="13">
    <source>
        <dbReference type="EMBL" id="TMW59958.1"/>
    </source>
</evidence>
<dbReference type="CDD" id="cd03249">
    <property type="entry name" value="ABC_MTABC3_MDL1_MDL2"/>
    <property type="match status" value="2"/>
</dbReference>
<dbReference type="PROSITE" id="PS00211">
    <property type="entry name" value="ABC_TRANSPORTER_1"/>
    <property type="match status" value="2"/>
</dbReference>
<dbReference type="GO" id="GO:0005524">
    <property type="term" value="F:ATP binding"/>
    <property type="evidence" value="ECO:0007669"/>
    <property type="project" value="UniProtKB-KW"/>
</dbReference>
<dbReference type="PROSITE" id="PS50893">
    <property type="entry name" value="ABC_TRANSPORTER_2"/>
    <property type="match status" value="2"/>
</dbReference>
<feature type="compositionally biased region" description="Basic and acidic residues" evidence="9">
    <location>
        <begin position="49"/>
        <end position="64"/>
    </location>
</feature>
<reference evidence="13" key="1">
    <citation type="submission" date="2019-03" db="EMBL/GenBank/DDBJ databases">
        <title>Long read genome sequence of the mycoparasitic Pythium oligandrum ATCC 38472 isolated from sugarbeet rhizosphere.</title>
        <authorList>
            <person name="Gaulin E."/>
        </authorList>
    </citation>
    <scope>NUCLEOTIDE SEQUENCE</scope>
    <source>
        <strain evidence="13">ATCC 38472_TT</strain>
    </source>
</reference>
<keyword evidence="8 10" id="KW-0472">Membrane</keyword>
<evidence type="ECO:0000256" key="2">
    <source>
        <dbReference type="ARBA" id="ARBA00007577"/>
    </source>
</evidence>
<dbReference type="CDD" id="cd18578">
    <property type="entry name" value="ABC_6TM_Pgp_ABCB1_D2_like"/>
    <property type="match status" value="1"/>
</dbReference>
<evidence type="ECO:0000256" key="5">
    <source>
        <dbReference type="ARBA" id="ARBA00022741"/>
    </source>
</evidence>
<feature type="transmembrane region" description="Helical" evidence="10">
    <location>
        <begin position="718"/>
        <end position="743"/>
    </location>
</feature>
<comment type="similarity">
    <text evidence="2">Belongs to the ABC transporter superfamily. ABCB family. Multidrug resistance exporter (TC 3.A.1.201) subfamily.</text>
</comment>
<keyword evidence="14" id="KW-1185">Reference proteome</keyword>
<evidence type="ECO:0000256" key="7">
    <source>
        <dbReference type="ARBA" id="ARBA00022989"/>
    </source>
</evidence>
<evidence type="ECO:0000256" key="6">
    <source>
        <dbReference type="ARBA" id="ARBA00022840"/>
    </source>
</evidence>
<dbReference type="InterPro" id="IPR039421">
    <property type="entry name" value="Type_1_exporter"/>
</dbReference>
<dbReference type="PROSITE" id="PS50929">
    <property type="entry name" value="ABC_TM1F"/>
    <property type="match status" value="2"/>
</dbReference>
<dbReference type="FunFam" id="3.40.50.300:FF:000251">
    <property type="entry name" value="ABC transporter B family member 19"/>
    <property type="match status" value="1"/>
</dbReference>
<keyword evidence="4 10" id="KW-0812">Transmembrane</keyword>
<dbReference type="SUPFAM" id="SSF52540">
    <property type="entry name" value="P-loop containing nucleoside triphosphate hydrolases"/>
    <property type="match status" value="2"/>
</dbReference>
<dbReference type="FunFam" id="3.40.50.300:FF:000205">
    <property type="entry name" value="ABC transporter B family member 4"/>
    <property type="match status" value="1"/>
</dbReference>
<feature type="transmembrane region" description="Helical" evidence="10">
    <location>
        <begin position="205"/>
        <end position="224"/>
    </location>
</feature>
<feature type="domain" description="ABC transporter" evidence="11">
    <location>
        <begin position="1052"/>
        <end position="1291"/>
    </location>
</feature>
<feature type="transmembrane region" description="Helical" evidence="10">
    <location>
        <begin position="344"/>
        <end position="363"/>
    </location>
</feature>